<accession>A0ABT4A7U9</accession>
<dbReference type="RefSeq" id="WP_267536239.1">
    <property type="nucleotide sequence ID" value="NZ_JAPNKA010000001.1"/>
</dbReference>
<feature type="region of interest" description="Disordered" evidence="1">
    <location>
        <begin position="79"/>
        <end position="103"/>
    </location>
</feature>
<protein>
    <recommendedName>
        <fullName evidence="4">Helix-turn-helix domain-containing protein</fullName>
    </recommendedName>
</protein>
<evidence type="ECO:0008006" key="4">
    <source>
        <dbReference type="Google" id="ProtNLM"/>
    </source>
</evidence>
<comment type="caution">
    <text evidence="2">The sequence shown here is derived from an EMBL/GenBank/DDBJ whole genome shotgun (WGS) entry which is preliminary data.</text>
</comment>
<evidence type="ECO:0000313" key="3">
    <source>
        <dbReference type="Proteomes" id="UP001207654"/>
    </source>
</evidence>
<sequence>MNSLLDVDESAARLRCSRRRVFELLADGTLTRGPKYGRRTVITAESVEAALVASESAPCPVSEAAPKRRAPRSFKAELDELTQRQRAEWKPRPARRSAPGVTR</sequence>
<reference evidence="2 3" key="1">
    <citation type="submission" date="2022-11" db="EMBL/GenBank/DDBJ databases">
        <title>Minimal conservation of predation-associated metabolite biosynthetic gene clusters underscores biosynthetic potential of Myxococcota including descriptions for ten novel species: Archangium lansinium sp. nov., Myxococcus landrumus sp. nov., Nannocystis bai.</title>
        <authorList>
            <person name="Ahearne A."/>
            <person name="Stevens C."/>
            <person name="Phillips K."/>
        </authorList>
    </citation>
    <scope>NUCLEOTIDE SEQUENCE [LARGE SCALE GENOMIC DNA]</scope>
    <source>
        <strain evidence="2 3">MIWBW</strain>
    </source>
</reference>
<proteinExistence type="predicted"/>
<dbReference type="EMBL" id="JAPNKA010000001">
    <property type="protein sequence ID" value="MCY1077406.1"/>
    <property type="molecule type" value="Genomic_DNA"/>
</dbReference>
<name>A0ABT4A7U9_9BACT</name>
<evidence type="ECO:0000313" key="2">
    <source>
        <dbReference type="EMBL" id="MCY1077406.1"/>
    </source>
</evidence>
<evidence type="ECO:0000256" key="1">
    <source>
        <dbReference type="SAM" id="MobiDB-lite"/>
    </source>
</evidence>
<organism evidence="2 3">
    <name type="scientific">Archangium lansingense</name>
    <dbReference type="NCBI Taxonomy" id="2995310"/>
    <lineage>
        <taxon>Bacteria</taxon>
        <taxon>Pseudomonadati</taxon>
        <taxon>Myxococcota</taxon>
        <taxon>Myxococcia</taxon>
        <taxon>Myxococcales</taxon>
        <taxon>Cystobacterineae</taxon>
        <taxon>Archangiaceae</taxon>
        <taxon>Archangium</taxon>
    </lineage>
</organism>
<feature type="region of interest" description="Disordered" evidence="1">
    <location>
        <begin position="55"/>
        <end position="74"/>
    </location>
</feature>
<keyword evidence="3" id="KW-1185">Reference proteome</keyword>
<gene>
    <name evidence="2" type="ORF">OV287_23320</name>
</gene>
<feature type="compositionally biased region" description="Basic and acidic residues" evidence="1">
    <location>
        <begin position="79"/>
        <end position="91"/>
    </location>
</feature>
<dbReference type="Proteomes" id="UP001207654">
    <property type="component" value="Unassembled WGS sequence"/>
</dbReference>